<reference evidence="1 2" key="1">
    <citation type="submission" date="2011-07" db="EMBL/GenBank/DDBJ databases">
        <authorList>
            <person name="Coyne R."/>
            <person name="Brami D."/>
            <person name="Johnson J."/>
            <person name="Hostetler J."/>
            <person name="Hannick L."/>
            <person name="Clark T."/>
            <person name="Cassidy-Hanley D."/>
            <person name="Inman J."/>
        </authorList>
    </citation>
    <scope>NUCLEOTIDE SEQUENCE [LARGE SCALE GENOMIC DNA]</scope>
    <source>
        <strain evidence="1 2">G5</strain>
    </source>
</reference>
<dbReference type="InParanoid" id="G0QQ45"/>
<dbReference type="EMBL" id="GL983612">
    <property type="protein sequence ID" value="EGR32659.1"/>
    <property type="molecule type" value="Genomic_DNA"/>
</dbReference>
<dbReference type="RefSeq" id="XP_004036645.1">
    <property type="nucleotide sequence ID" value="XM_004036597.1"/>
</dbReference>
<sequence>MYPQKILENPLQKLPDIPTVVKNLSEYYSYSPQDLKFITIIAPYEAYRHTNRQDMYINLVFKPSFTYKHSFISLSLSNNVSLWSYRASSLSYFVGLSRSREPRRVPVKYMMPKMRKVLGKLSQTSYGQQLSEPFGSFQAYILSGFTKKYTSYIKIIEPKPKPAEIIPLIIPFLLTKQTQQTLKGNIYNKPVEIPKKKPQKSIKRIKLDKKQELKNTESPKIKPKKILNSLKPIYQANFKPNKDPILINKIINGKTQLTVFLEYK</sequence>
<evidence type="ECO:0000313" key="2">
    <source>
        <dbReference type="Proteomes" id="UP000008983"/>
    </source>
</evidence>
<dbReference type="Proteomes" id="UP000008983">
    <property type="component" value="Unassembled WGS sequence"/>
</dbReference>
<organism evidence="1 2">
    <name type="scientific">Ichthyophthirius multifiliis</name>
    <name type="common">White spot disease agent</name>
    <name type="synonym">Ich</name>
    <dbReference type="NCBI Taxonomy" id="5932"/>
    <lineage>
        <taxon>Eukaryota</taxon>
        <taxon>Sar</taxon>
        <taxon>Alveolata</taxon>
        <taxon>Ciliophora</taxon>
        <taxon>Intramacronucleata</taxon>
        <taxon>Oligohymenophorea</taxon>
        <taxon>Hymenostomatida</taxon>
        <taxon>Ophryoglenina</taxon>
        <taxon>Ichthyophthirius</taxon>
    </lineage>
</organism>
<dbReference type="AlphaFoldDB" id="G0QQ45"/>
<evidence type="ECO:0000313" key="1">
    <source>
        <dbReference type="EMBL" id="EGR32659.1"/>
    </source>
</evidence>
<keyword evidence="2" id="KW-1185">Reference proteome</keyword>
<accession>G0QQ45</accession>
<proteinExistence type="predicted"/>
<dbReference type="GeneID" id="14908822"/>
<name>G0QQ45_ICHMU</name>
<protein>
    <submittedName>
        <fullName evidence="1">Uncharacterized protein</fullName>
    </submittedName>
</protein>
<gene>
    <name evidence="1" type="ORF">IMG5_075240</name>
</gene>